<name>A0A1G7JYW0_9FIRM</name>
<dbReference type="InterPro" id="IPR003734">
    <property type="entry name" value="DUF155"/>
</dbReference>
<evidence type="ECO:0000313" key="3">
    <source>
        <dbReference type="EMBL" id="SDF30123.1"/>
    </source>
</evidence>
<dbReference type="Pfam" id="PF02582">
    <property type="entry name" value="DUF155"/>
    <property type="match status" value="1"/>
</dbReference>
<evidence type="ECO:0000256" key="1">
    <source>
        <dbReference type="SAM" id="Phobius"/>
    </source>
</evidence>
<feature type="domain" description="DUF155" evidence="2">
    <location>
        <begin position="55"/>
        <end position="225"/>
    </location>
</feature>
<gene>
    <name evidence="3" type="ORF">SAMN05660235_01129</name>
</gene>
<dbReference type="OrthoDB" id="5338490at2"/>
<organism evidence="3 4">
    <name type="scientific">Sporolituus thermophilus DSM 23256</name>
    <dbReference type="NCBI Taxonomy" id="1123285"/>
    <lineage>
        <taxon>Bacteria</taxon>
        <taxon>Bacillati</taxon>
        <taxon>Bacillota</taxon>
        <taxon>Negativicutes</taxon>
        <taxon>Selenomonadales</taxon>
        <taxon>Sporomusaceae</taxon>
        <taxon>Sporolituus</taxon>
    </lineage>
</organism>
<keyword evidence="4" id="KW-1185">Reference proteome</keyword>
<dbReference type="Proteomes" id="UP000243333">
    <property type="component" value="Unassembled WGS sequence"/>
</dbReference>
<keyword evidence="1" id="KW-1133">Transmembrane helix</keyword>
<evidence type="ECO:0000259" key="2">
    <source>
        <dbReference type="Pfam" id="PF02582"/>
    </source>
</evidence>
<dbReference type="InterPro" id="IPR051624">
    <property type="entry name" value="RMD1/Sad1-interacting"/>
</dbReference>
<dbReference type="RefSeq" id="WP_093688928.1">
    <property type="nucleotide sequence ID" value="NZ_FNBU01000006.1"/>
</dbReference>
<sequence length="275" mass="31403">MAQTEFKAVVLANEIDLAKIAKHFGINRKFKWEDSLVLREKDFQGIVRQPENKAVYLFSFGSLVFINCQPHEITDIVSYLHRIEPNLHTANIFEFTDDYVLAADAGQPPALNNDYMVTEQVQGFQEEIVATVLAKSVALDRIEAQIGVLLDEVEDIITYLEEGRLTVSDRQLAQLSGRILGFKYNTISYIMLLDKPDIAWISEEADALYAELSTIFELDGRYEIIRHKTHTLMDITEVFSGLSHARRGTLLEWAVIILIAIEICLSLFEIFFLNR</sequence>
<evidence type="ECO:0000313" key="4">
    <source>
        <dbReference type="Proteomes" id="UP000243333"/>
    </source>
</evidence>
<feature type="transmembrane region" description="Helical" evidence="1">
    <location>
        <begin position="253"/>
        <end position="273"/>
    </location>
</feature>
<keyword evidence="1" id="KW-0812">Transmembrane</keyword>
<protein>
    <submittedName>
        <fullName evidence="3">Uncharacterized protein, Rmd1/YagE family</fullName>
    </submittedName>
</protein>
<reference evidence="4" key="1">
    <citation type="submission" date="2016-10" db="EMBL/GenBank/DDBJ databases">
        <authorList>
            <person name="Varghese N."/>
            <person name="Submissions S."/>
        </authorList>
    </citation>
    <scope>NUCLEOTIDE SEQUENCE [LARGE SCALE GENOMIC DNA]</scope>
    <source>
        <strain evidence="4">DSM 23256</strain>
    </source>
</reference>
<keyword evidence="1" id="KW-0472">Membrane</keyword>
<proteinExistence type="predicted"/>
<dbReference type="PANTHER" id="PTHR16255">
    <property type="entry name" value="REQUIRED FOR MEIOTIC NUCLEAR DIVISION PROTEIN 1 HOMOLOG"/>
    <property type="match status" value="1"/>
</dbReference>
<accession>A0A1G7JYW0</accession>
<dbReference type="AlphaFoldDB" id="A0A1G7JYW0"/>
<dbReference type="PANTHER" id="PTHR16255:SF1">
    <property type="entry name" value="REQUIRED FOR MEIOTIC NUCLEAR DIVISION PROTEIN 1 HOMOLOG"/>
    <property type="match status" value="1"/>
</dbReference>
<dbReference type="EMBL" id="FNBU01000006">
    <property type="protein sequence ID" value="SDF30123.1"/>
    <property type="molecule type" value="Genomic_DNA"/>
</dbReference>
<dbReference type="STRING" id="1123285.SAMN05660235_01129"/>